<dbReference type="GO" id="GO:0005737">
    <property type="term" value="C:cytoplasm"/>
    <property type="evidence" value="ECO:0007669"/>
    <property type="project" value="UniProtKB-SubCell"/>
</dbReference>
<reference evidence="6" key="1">
    <citation type="submission" date="2020-01" db="EMBL/GenBank/DDBJ databases">
        <authorList>
            <person name="Meier V. D."/>
            <person name="Meier V D."/>
        </authorList>
    </citation>
    <scope>NUCLEOTIDE SEQUENCE</scope>
    <source>
        <strain evidence="6">HLG_WM_MAG_07</strain>
    </source>
</reference>
<keyword evidence="5" id="KW-0143">Chaperone</keyword>
<dbReference type="Pfam" id="PF03937">
    <property type="entry name" value="Sdh5"/>
    <property type="match status" value="1"/>
</dbReference>
<dbReference type="PANTHER" id="PTHR39585">
    <property type="entry name" value="FAD ASSEMBLY FACTOR SDHE"/>
    <property type="match status" value="1"/>
</dbReference>
<keyword evidence="4" id="KW-0963">Cytoplasm</keyword>
<protein>
    <recommendedName>
        <fullName evidence="3">FAD assembly factor SdhE</fullName>
    </recommendedName>
</protein>
<evidence type="ECO:0000256" key="2">
    <source>
        <dbReference type="ARBA" id="ARBA00008571"/>
    </source>
</evidence>
<evidence type="ECO:0000256" key="5">
    <source>
        <dbReference type="ARBA" id="ARBA00023186"/>
    </source>
</evidence>
<dbReference type="PANTHER" id="PTHR39585:SF1">
    <property type="entry name" value="FAD ASSEMBLY FACTOR SDHE"/>
    <property type="match status" value="1"/>
</dbReference>
<dbReference type="GO" id="GO:0006105">
    <property type="term" value="P:succinate metabolic process"/>
    <property type="evidence" value="ECO:0007669"/>
    <property type="project" value="TreeGrafter"/>
</dbReference>
<comment type="subcellular location">
    <subcellularLocation>
        <location evidence="1">Cytoplasm</location>
    </subcellularLocation>
</comment>
<gene>
    <name evidence="6" type="ORF">HELGO_WM13496</name>
</gene>
<dbReference type="SUPFAM" id="SSF109910">
    <property type="entry name" value="YgfY-like"/>
    <property type="match status" value="1"/>
</dbReference>
<proteinExistence type="inferred from homology"/>
<accession>A0A6S6T5N1</accession>
<evidence type="ECO:0000256" key="1">
    <source>
        <dbReference type="ARBA" id="ARBA00004496"/>
    </source>
</evidence>
<dbReference type="Gene3D" id="1.10.150.250">
    <property type="entry name" value="Flavinator of succinate dehydrogenase"/>
    <property type="match status" value="1"/>
</dbReference>
<dbReference type="InterPro" id="IPR036714">
    <property type="entry name" value="SDH_sf"/>
</dbReference>
<evidence type="ECO:0000313" key="6">
    <source>
        <dbReference type="EMBL" id="CAA6810226.1"/>
    </source>
</evidence>
<evidence type="ECO:0000256" key="4">
    <source>
        <dbReference type="ARBA" id="ARBA00022490"/>
    </source>
</evidence>
<dbReference type="InterPro" id="IPR005631">
    <property type="entry name" value="SDH"/>
</dbReference>
<dbReference type="EMBL" id="CACVAY010000042">
    <property type="protein sequence ID" value="CAA6810226.1"/>
    <property type="molecule type" value="Genomic_DNA"/>
</dbReference>
<comment type="similarity">
    <text evidence="2">Belongs to the SdhE FAD assembly factor family.</text>
</comment>
<evidence type="ECO:0000256" key="3">
    <source>
        <dbReference type="ARBA" id="ARBA00019418"/>
    </source>
</evidence>
<dbReference type="InterPro" id="IPR050531">
    <property type="entry name" value="SdhE_FAD_assembly_factor"/>
</dbReference>
<sequence length="86" mass="9757">MSELSHLKWRCRRGTKELDLIMNKYLDEHYADPNSSADEASRGAFKELLNLEDPTLYAMLLGDIEGENAAQIALLQTLRDMNSVSK</sequence>
<organism evidence="6">
    <name type="scientific">uncultured Thiotrichaceae bacterium</name>
    <dbReference type="NCBI Taxonomy" id="298394"/>
    <lineage>
        <taxon>Bacteria</taxon>
        <taxon>Pseudomonadati</taxon>
        <taxon>Pseudomonadota</taxon>
        <taxon>Gammaproteobacteria</taxon>
        <taxon>Thiotrichales</taxon>
        <taxon>Thiotrichaceae</taxon>
        <taxon>environmental samples</taxon>
    </lineage>
</organism>
<dbReference type="AlphaFoldDB" id="A0A6S6T5N1"/>
<name>A0A6S6T5N1_9GAMM</name>